<proteinExistence type="inferred from homology"/>
<evidence type="ECO:0000256" key="2">
    <source>
        <dbReference type="ARBA" id="ARBA00008335"/>
    </source>
</evidence>
<evidence type="ECO:0000256" key="3">
    <source>
        <dbReference type="ARBA" id="ARBA00022692"/>
    </source>
</evidence>
<evidence type="ECO:0000256" key="6">
    <source>
        <dbReference type="SAM" id="Phobius"/>
    </source>
</evidence>
<feature type="transmembrane region" description="Helical" evidence="6">
    <location>
        <begin position="38"/>
        <end position="59"/>
    </location>
</feature>
<dbReference type="GeneID" id="81430306"/>
<reference evidence="7" key="1">
    <citation type="submission" date="2022-11" db="EMBL/GenBank/DDBJ databases">
        <authorList>
            <person name="Petersen C."/>
        </authorList>
    </citation>
    <scope>NUCLEOTIDE SEQUENCE</scope>
    <source>
        <strain evidence="7">IBT 26290</strain>
    </source>
</reference>
<keyword evidence="5 6" id="KW-0472">Membrane</keyword>
<comment type="similarity">
    <text evidence="2">Belongs to the major facilitator superfamily.</text>
</comment>
<organism evidence="7 8">
    <name type="scientific">Penicillium canariense</name>
    <dbReference type="NCBI Taxonomy" id="189055"/>
    <lineage>
        <taxon>Eukaryota</taxon>
        <taxon>Fungi</taxon>
        <taxon>Dikarya</taxon>
        <taxon>Ascomycota</taxon>
        <taxon>Pezizomycotina</taxon>
        <taxon>Eurotiomycetes</taxon>
        <taxon>Eurotiomycetidae</taxon>
        <taxon>Eurotiales</taxon>
        <taxon>Aspergillaceae</taxon>
        <taxon>Penicillium</taxon>
    </lineage>
</organism>
<dbReference type="RefSeq" id="XP_056540895.1">
    <property type="nucleotide sequence ID" value="XM_056691130.1"/>
</dbReference>
<keyword evidence="8" id="KW-1185">Reference proteome</keyword>
<reference evidence="7" key="2">
    <citation type="journal article" date="2023" name="IMA Fungus">
        <title>Comparative genomic study of the Penicillium genus elucidates a diverse pangenome and 15 lateral gene transfer events.</title>
        <authorList>
            <person name="Petersen C."/>
            <person name="Sorensen T."/>
            <person name="Nielsen M.R."/>
            <person name="Sondergaard T.E."/>
            <person name="Sorensen J.L."/>
            <person name="Fitzpatrick D.A."/>
            <person name="Frisvad J.C."/>
            <person name="Nielsen K.L."/>
        </authorList>
    </citation>
    <scope>NUCLEOTIDE SEQUENCE</scope>
    <source>
        <strain evidence="7">IBT 26290</strain>
    </source>
</reference>
<dbReference type="Proteomes" id="UP001149163">
    <property type="component" value="Unassembled WGS sequence"/>
</dbReference>
<evidence type="ECO:0000313" key="8">
    <source>
        <dbReference type="Proteomes" id="UP001149163"/>
    </source>
</evidence>
<evidence type="ECO:0000256" key="1">
    <source>
        <dbReference type="ARBA" id="ARBA00004141"/>
    </source>
</evidence>
<accession>A0A9W9HUU3</accession>
<keyword evidence="3 6" id="KW-0812">Transmembrane</keyword>
<dbReference type="AlphaFoldDB" id="A0A9W9HUU3"/>
<gene>
    <name evidence="7" type="ORF">N7482_009006</name>
</gene>
<evidence type="ECO:0000256" key="4">
    <source>
        <dbReference type="ARBA" id="ARBA00022989"/>
    </source>
</evidence>
<evidence type="ECO:0000313" key="7">
    <source>
        <dbReference type="EMBL" id="KAJ5157906.1"/>
    </source>
</evidence>
<dbReference type="PANTHER" id="PTHR23502:SF68">
    <property type="entry name" value="MULTIDRUG TRANSPORTER, PUTATIVE (AFU_ORTHOLOGUE AFUA_3G01120)-RELATED"/>
    <property type="match status" value="1"/>
</dbReference>
<dbReference type="OrthoDB" id="5296287at2759"/>
<dbReference type="EMBL" id="JAPQKN010000006">
    <property type="protein sequence ID" value="KAJ5157906.1"/>
    <property type="molecule type" value="Genomic_DNA"/>
</dbReference>
<name>A0A9W9HUU3_9EURO</name>
<comment type="caution">
    <text evidence="7">The sequence shown here is derived from an EMBL/GenBank/DDBJ whole genome shotgun (WGS) entry which is preliminary data.</text>
</comment>
<dbReference type="GO" id="GO:0022857">
    <property type="term" value="F:transmembrane transporter activity"/>
    <property type="evidence" value="ECO:0007669"/>
    <property type="project" value="TreeGrafter"/>
</dbReference>
<dbReference type="PANTHER" id="PTHR23502">
    <property type="entry name" value="MAJOR FACILITATOR SUPERFAMILY"/>
    <property type="match status" value="1"/>
</dbReference>
<comment type="subcellular location">
    <subcellularLocation>
        <location evidence="1">Membrane</location>
        <topology evidence="1">Multi-pass membrane protein</topology>
    </subcellularLocation>
</comment>
<protein>
    <submittedName>
        <fullName evidence="7">Uncharacterized protein</fullName>
    </submittedName>
</protein>
<dbReference type="GO" id="GO:0016020">
    <property type="term" value="C:membrane"/>
    <property type="evidence" value="ECO:0007669"/>
    <property type="project" value="UniProtKB-SubCell"/>
</dbReference>
<evidence type="ECO:0000256" key="5">
    <source>
        <dbReference type="ARBA" id="ARBA00023136"/>
    </source>
</evidence>
<sequence length="163" mass="17849">MSKLIRLRSWDQGSSPTELNSQLEPLPIIQREIGGFPWAHIALGLALAACLVGLFVAVLPTTLQSLTRLGGCITSESRLPPMMDGYWAIPLGLIWYGWPAQAHTHWIVPILGTRAFGVKVIMSFMSANTYMGDSNLIHAASVSVASTAVRSWSALFYLSQNHR</sequence>
<keyword evidence="4 6" id="KW-1133">Transmembrane helix</keyword>